<dbReference type="InterPro" id="IPR004792">
    <property type="entry name" value="BaiN-like"/>
</dbReference>
<dbReference type="Pfam" id="PF03486">
    <property type="entry name" value="HI0933_like"/>
    <property type="match status" value="1"/>
</dbReference>
<feature type="region of interest" description="Disordered" evidence="1">
    <location>
        <begin position="599"/>
        <end position="645"/>
    </location>
</feature>
<evidence type="ECO:0000259" key="3">
    <source>
        <dbReference type="Pfam" id="PF22780"/>
    </source>
</evidence>
<dbReference type="PANTHER" id="PTHR42887">
    <property type="entry name" value="OS12G0638800 PROTEIN"/>
    <property type="match status" value="1"/>
</dbReference>
<feature type="region of interest" description="Disordered" evidence="1">
    <location>
        <begin position="785"/>
        <end position="804"/>
    </location>
</feature>
<accession>A0A4S8K571</accession>
<dbReference type="InterPro" id="IPR057661">
    <property type="entry name" value="RsdA/BaiN/AoA(So)_Rossmann"/>
</dbReference>
<feature type="compositionally biased region" description="Basic and acidic residues" evidence="1">
    <location>
        <begin position="607"/>
        <end position="624"/>
    </location>
</feature>
<dbReference type="Pfam" id="PF22780">
    <property type="entry name" value="HI0933_like_1st"/>
    <property type="match status" value="1"/>
</dbReference>
<proteinExistence type="predicted"/>
<dbReference type="SUPFAM" id="SSF160996">
    <property type="entry name" value="HI0933 insert domain-like"/>
    <property type="match status" value="1"/>
</dbReference>
<evidence type="ECO:0008006" key="6">
    <source>
        <dbReference type="Google" id="ProtNLM"/>
    </source>
</evidence>
<feature type="compositionally biased region" description="Low complexity" evidence="1">
    <location>
        <begin position="446"/>
        <end position="461"/>
    </location>
</feature>
<dbReference type="PANTHER" id="PTHR42887:SF2">
    <property type="entry name" value="OS12G0638800 PROTEIN"/>
    <property type="match status" value="1"/>
</dbReference>
<evidence type="ECO:0000259" key="2">
    <source>
        <dbReference type="Pfam" id="PF03486"/>
    </source>
</evidence>
<dbReference type="InterPro" id="IPR036188">
    <property type="entry name" value="FAD/NAD-bd_sf"/>
</dbReference>
<evidence type="ECO:0000313" key="4">
    <source>
        <dbReference type="EMBL" id="THU69948.1"/>
    </source>
</evidence>
<dbReference type="STRING" id="52838.A0A4S8K571"/>
<evidence type="ECO:0000313" key="5">
    <source>
        <dbReference type="Proteomes" id="UP000317650"/>
    </source>
</evidence>
<dbReference type="Gene3D" id="3.50.50.60">
    <property type="entry name" value="FAD/NAD(P)-binding domain"/>
    <property type="match status" value="2"/>
</dbReference>
<dbReference type="EMBL" id="PYDT01000002">
    <property type="protein sequence ID" value="THU69948.1"/>
    <property type="molecule type" value="Genomic_DNA"/>
</dbReference>
<dbReference type="AlphaFoldDB" id="A0A4S8K571"/>
<keyword evidence="5" id="KW-1185">Reference proteome</keyword>
<feature type="region of interest" description="Disordered" evidence="1">
    <location>
        <begin position="492"/>
        <end position="524"/>
    </location>
</feature>
<gene>
    <name evidence="4" type="ORF">C4D60_Mb08t19780</name>
</gene>
<feature type="domain" description="RsdA/BaiN/AoA(So)-like Rossmann fold-like" evidence="2">
    <location>
        <begin position="141"/>
        <end position="435"/>
    </location>
</feature>
<evidence type="ECO:0000256" key="1">
    <source>
        <dbReference type="SAM" id="MobiDB-lite"/>
    </source>
</evidence>
<dbReference type="InterPro" id="IPR055178">
    <property type="entry name" value="RsdA/BaiN/AoA(So)-like_dom"/>
</dbReference>
<feature type="region of interest" description="Disordered" evidence="1">
    <location>
        <begin position="444"/>
        <end position="477"/>
    </location>
</feature>
<dbReference type="Proteomes" id="UP000317650">
    <property type="component" value="Chromosome 8"/>
</dbReference>
<protein>
    <recommendedName>
        <fullName evidence="6">FAD-dependent oxidoreductase 2 FAD binding domain-containing protein</fullName>
    </recommendedName>
</protein>
<dbReference type="SUPFAM" id="SSF51905">
    <property type="entry name" value="FAD/NAD(P)-binding domain"/>
    <property type="match status" value="1"/>
</dbReference>
<name>A0A4S8K571_MUSBA</name>
<dbReference type="PRINTS" id="PR00368">
    <property type="entry name" value="FADPNR"/>
</dbReference>
<dbReference type="Gene3D" id="2.40.30.10">
    <property type="entry name" value="Translation factors"/>
    <property type="match status" value="1"/>
</dbReference>
<comment type="caution">
    <text evidence="4">The sequence shown here is derived from an EMBL/GenBank/DDBJ whole genome shotgun (WGS) entry which is preliminary data.</text>
</comment>
<organism evidence="4 5">
    <name type="scientific">Musa balbisiana</name>
    <name type="common">Banana</name>
    <dbReference type="NCBI Taxonomy" id="52838"/>
    <lineage>
        <taxon>Eukaryota</taxon>
        <taxon>Viridiplantae</taxon>
        <taxon>Streptophyta</taxon>
        <taxon>Embryophyta</taxon>
        <taxon>Tracheophyta</taxon>
        <taxon>Spermatophyta</taxon>
        <taxon>Magnoliopsida</taxon>
        <taxon>Liliopsida</taxon>
        <taxon>Zingiberales</taxon>
        <taxon>Musaceae</taxon>
        <taxon>Musa</taxon>
    </lineage>
</organism>
<dbReference type="NCBIfam" id="TIGR00275">
    <property type="entry name" value="aminoacetone oxidase family FAD-binding enzyme"/>
    <property type="match status" value="1"/>
</dbReference>
<sequence>MTSLGLGSVLHFGNSIGASYFGRSSSMLLCHRRKRFSSSPLITMAQQANEQLLVVVGGGASGVYASIRAKFIAPHLNVLVIEKGKPLAKVKISGGGRCNVTNGHFFDSAGLADNYPRGNRELRGSFFNIHGPKDTIRWFSDRGVELKIGKTVSDVSLIDGEQFLLKVEKRTMNFVEYIKADYVLMATGSSQQGYKIAAQLGHSIIDPVPSLFTFKIEDTQLPSLSGVTFPRVKAKLKLKSIQKNLPEYTQACTSVGPMLVTHWGLSGPVILRLSAWGARELFLSNYTGILLVDFVPDIHLEDVKYILCQHKDQLAKTKACNSFPTKFNLVKRFWRYLLEREGLDADILWASISNNHLNSIALLLKQCPFGIAGKGQFKDEFVTAGGVPLSEVSINTMESKIRPNLFFAGEILNVDGITGGFNFQNAWSGGYIAGTRIGELASRQPVKGNSSSVGSKSTTVGCGTGGGREGGSFNHHDERNGTLCSSWVSRLHPSRAAPPRPPARRKLPFTEDPGAPINVGDGGGVVSYNKHTTSTDESRTPASISTLHSSFVARCYPSLFERSPAGVIPPRSPRIVDYDGGDRSVSGFGPYRIRSRSTPIRRRGQRGGREVGGEGNLGRRDHGEGGGFCPPFRRMPRLGEESDGERGILGSRLGRQLGSVHAEIKVDQGNVFFPSRRTSDVHNQVKLSPFFQFRPSFYSDCSIDRSKGTMAHPMDGGNTKILDNGNQMRPPSNENWHTPLPVSCFPSREVVDDFSSSRLYEEHIPVDPWCASDSVQQVSRSRGAHLRDGADAAAPVRTSYDPVGSHQTMTTNLFGEATVCMNEPKECFSFWNIGRFERRNTGSFVSPTIALASNASVKRNAKFDESVPPKYRKLGNED</sequence>
<feature type="domain" description="RsdA/BaiN/AoA(So)-like insert" evidence="3">
    <location>
        <begin position="208"/>
        <end position="382"/>
    </location>
</feature>
<reference evidence="4 5" key="1">
    <citation type="journal article" date="2019" name="Nat. Plants">
        <title>Genome sequencing of Musa balbisiana reveals subgenome evolution and function divergence in polyploid bananas.</title>
        <authorList>
            <person name="Yao X."/>
        </authorList>
    </citation>
    <scope>NUCLEOTIDE SEQUENCE [LARGE SCALE GENOMIC DNA]</scope>
    <source>
        <strain evidence="5">cv. DH-PKW</strain>
        <tissue evidence="4">Leaves</tissue>
    </source>
</reference>